<evidence type="ECO:0000313" key="2">
    <source>
        <dbReference type="EMBL" id="KOO37607.1"/>
    </source>
</evidence>
<sequence length="75" mass="8059">MPPRSKSPWRAIGLVSVISSYIVGGVVTGMLIGRFLDNMLGTEPILLILFLLLGLGSGFYGVFKVVQPYLGDDDS</sequence>
<feature type="transmembrane region" description="Helical" evidence="1">
    <location>
        <begin position="12"/>
        <end position="33"/>
    </location>
</feature>
<keyword evidence="1" id="KW-1133">Transmembrane helix</keyword>
<evidence type="ECO:0000256" key="1">
    <source>
        <dbReference type="SAM" id="Phobius"/>
    </source>
</evidence>
<feature type="transmembrane region" description="Helical" evidence="1">
    <location>
        <begin position="45"/>
        <end position="63"/>
    </location>
</feature>
<keyword evidence="1" id="KW-0812">Transmembrane</keyword>
<organism evidence="2">
    <name type="scientific">Halalkalibacterium halodurans</name>
    <name type="common">Bacillus halodurans</name>
    <dbReference type="NCBI Taxonomy" id="86665"/>
    <lineage>
        <taxon>Bacteria</taxon>
        <taxon>Bacillati</taxon>
        <taxon>Bacillota</taxon>
        <taxon>Bacilli</taxon>
        <taxon>Bacillales</taxon>
        <taxon>Bacillaceae</taxon>
        <taxon>Halalkalibacterium (ex Joshi et al. 2022)</taxon>
    </lineage>
</organism>
<dbReference type="RefSeq" id="WP_010899887.1">
    <property type="nucleotide sequence ID" value="NZ_CP040441.1"/>
</dbReference>
<dbReference type="Pfam" id="PF09527">
    <property type="entry name" value="ATPase_gene1"/>
    <property type="match status" value="1"/>
</dbReference>
<protein>
    <submittedName>
        <fullName evidence="2">AtpZ protein</fullName>
    </submittedName>
</protein>
<dbReference type="InterPro" id="IPR032820">
    <property type="entry name" value="ATPase_put"/>
</dbReference>
<gene>
    <name evidence="2" type="ORF">AMD02_01170</name>
</gene>
<dbReference type="AlphaFoldDB" id="A0A0M0KGA7"/>
<reference evidence="2" key="1">
    <citation type="submission" date="2015-08" db="EMBL/GenBank/DDBJ databases">
        <title>Complete DNA Sequence of Pseudomonas syringae pv. actinidiae, the Causal Agent of Kiwifruit Canker Disease.</title>
        <authorList>
            <person name="Rikkerink E.H.A."/>
            <person name="Fineran P.C."/>
        </authorList>
    </citation>
    <scope>NUCLEOTIDE SEQUENCE</scope>
    <source>
        <strain evidence="2">DSM 13666</strain>
    </source>
</reference>
<keyword evidence="1" id="KW-0472">Membrane</keyword>
<dbReference type="EMBL" id="LILD01000001">
    <property type="protein sequence ID" value="KOO37607.1"/>
    <property type="molecule type" value="Genomic_DNA"/>
</dbReference>
<comment type="caution">
    <text evidence="2">The sequence shown here is derived from an EMBL/GenBank/DDBJ whole genome shotgun (WGS) entry which is preliminary data.</text>
</comment>
<dbReference type="GeneID" id="87599309"/>
<proteinExistence type="predicted"/>
<name>A0A0M0KGA7_ALKHA</name>
<accession>A0A0M0KGA7</accession>
<dbReference type="PATRIC" id="fig|136160.3.peg.424"/>
<dbReference type="OMA" id="SGRWADQ"/>